<dbReference type="InterPro" id="IPR009100">
    <property type="entry name" value="AcylCoA_DH/oxidase_NM_dom_sf"/>
</dbReference>
<sequence length="152" mass="17256">MPLMTGKMYRDSLNDGREVYIDGEKVKNVAEHPSFKPIVDVKARMYDMAHEAKFADKLTTTLDDGEIVSSAYKMPEVKEDLTAIRKHVETVLDELGGVVYRVGDETVGEMWSLYDAQDKLNEIDPAYAKNIKHHIDRVAREDLFHVSANTDP</sequence>
<evidence type="ECO:0000259" key="1">
    <source>
        <dbReference type="Pfam" id="PF11794"/>
    </source>
</evidence>
<dbReference type="InterPro" id="IPR004925">
    <property type="entry name" value="HpaB/PvcC/4-BUDH"/>
</dbReference>
<dbReference type="RefSeq" id="WP_275667525.1">
    <property type="nucleotide sequence ID" value="NZ_MRBL01000071.1"/>
</dbReference>
<accession>A0ABX3HZ67</accession>
<name>A0ABX3HZ67_9BACI</name>
<protein>
    <submittedName>
        <fullName evidence="2">4-hydroxyphenylacetate 3-hydroxylase</fullName>
    </submittedName>
</protein>
<dbReference type="InterPro" id="IPR024674">
    <property type="entry name" value="HpaB/PvcC/4-BUDH_N"/>
</dbReference>
<comment type="caution">
    <text evidence="2">The sequence shown here is derived from an EMBL/GenBank/DDBJ whole genome shotgun (WGS) entry which is preliminary data.</text>
</comment>
<dbReference type="PANTHER" id="PTHR36117">
    <property type="entry name" value="4-HYDROXYPHENYLACETATE 3-MONOOXYGENASE-RELATED"/>
    <property type="match status" value="1"/>
</dbReference>
<dbReference type="EMBL" id="MRBL01000071">
    <property type="protein sequence ID" value="OMI24478.1"/>
    <property type="molecule type" value="Genomic_DNA"/>
</dbReference>
<dbReference type="Pfam" id="PF11794">
    <property type="entry name" value="HpaB_N"/>
    <property type="match status" value="1"/>
</dbReference>
<organism evidence="2 3">
    <name type="scientific">Bacillus haynesii</name>
    <dbReference type="NCBI Taxonomy" id="1925021"/>
    <lineage>
        <taxon>Bacteria</taxon>
        <taxon>Bacillati</taxon>
        <taxon>Bacillota</taxon>
        <taxon>Bacilli</taxon>
        <taxon>Bacillales</taxon>
        <taxon>Bacillaceae</taxon>
        <taxon>Bacillus</taxon>
    </lineage>
</organism>
<gene>
    <name evidence="2" type="ORF">BTA31_22315</name>
</gene>
<dbReference type="SUPFAM" id="SSF56645">
    <property type="entry name" value="Acyl-CoA dehydrogenase NM domain-like"/>
    <property type="match status" value="1"/>
</dbReference>
<dbReference type="Gene3D" id="1.10.3140.10">
    <property type="entry name" value="4-hydroxybutyryl-coa dehydratase, domain 1"/>
    <property type="match status" value="1"/>
</dbReference>
<proteinExistence type="predicted"/>
<reference evidence="2 3" key="1">
    <citation type="submission" date="2016-12" db="EMBL/GenBank/DDBJ databases">
        <title>Bacillus phylogenomics.</title>
        <authorList>
            <person name="Dunlap C."/>
        </authorList>
    </citation>
    <scope>NUCLEOTIDE SEQUENCE [LARGE SCALE GENOMIC DNA]</scope>
    <source>
        <strain evidence="2 3">NRRL B-41327</strain>
    </source>
</reference>
<dbReference type="PANTHER" id="PTHR36117:SF3">
    <property type="entry name" value="4-HYDROXYPHENYLACETATE 3-MONOOXYGENASE-RELATED"/>
    <property type="match status" value="1"/>
</dbReference>
<evidence type="ECO:0000313" key="2">
    <source>
        <dbReference type="EMBL" id="OMI24478.1"/>
    </source>
</evidence>
<dbReference type="Proteomes" id="UP000187046">
    <property type="component" value="Unassembled WGS sequence"/>
</dbReference>
<feature type="non-terminal residue" evidence="2">
    <location>
        <position position="152"/>
    </location>
</feature>
<keyword evidence="3" id="KW-1185">Reference proteome</keyword>
<feature type="domain" description="HpaB/PvcC/4-BUDH N-terminal" evidence="1">
    <location>
        <begin position="5"/>
        <end position="152"/>
    </location>
</feature>
<evidence type="ECO:0000313" key="3">
    <source>
        <dbReference type="Proteomes" id="UP000187046"/>
    </source>
</evidence>